<organism evidence="2">
    <name type="scientific">Myoviridae sp. ctZgq1</name>
    <dbReference type="NCBI Taxonomy" id="2826666"/>
    <lineage>
        <taxon>Viruses</taxon>
        <taxon>Duplodnaviria</taxon>
        <taxon>Heunggongvirae</taxon>
        <taxon>Uroviricota</taxon>
        <taxon>Caudoviricetes</taxon>
    </lineage>
</organism>
<sequence length="363" mass="40560">MNPLKNMGGITKAKDALSKEAYKKSKEYLTMLNGEINGFKQQGQNLKEQFGAPFRKDKKAVTDQKTVVKALAEKYKQPNDIIRCAFGLTINNKQMGGEMLSQVTDISVDLEVGVPDSITITIKDIEGKFIEDDIIVKEAPLICSVVLHDTEECVYYFSGFISAIDIKFTESFEPVMELHCMDETHRANKEKKKRSWSNKTSAQVVQEICKEYGWQCYVEPSYPFPVQSSITQNNKTDLEFLKELAGDELDLFVANLVTEKDGKSTMYYVIEGFIDKKNAVQLEYGETPYDIISFSPQLNKESRQSKSESSNVNKATKGTETATISNSTSTEDSSASETTTSTETSNEVEEGEVIYTGDGTFSS</sequence>
<reference evidence="2" key="1">
    <citation type="journal article" date="2021" name="Proc. Natl. Acad. Sci. U.S.A.">
        <title>A Catalog of Tens of Thousands of Viruses from Human Metagenomes Reveals Hidden Associations with Chronic Diseases.</title>
        <authorList>
            <person name="Tisza M.J."/>
            <person name="Buck C.B."/>
        </authorList>
    </citation>
    <scope>NUCLEOTIDE SEQUENCE</scope>
    <source>
        <strain evidence="2">CtZgq1</strain>
    </source>
</reference>
<dbReference type="Gene3D" id="3.55.50.10">
    <property type="entry name" value="Baseplate protein-like domains"/>
    <property type="match status" value="1"/>
</dbReference>
<name>A0A8S5LXJ8_9CAUD</name>
<protein>
    <submittedName>
        <fullName evidence="2">Type VI secretion system component</fullName>
    </submittedName>
</protein>
<evidence type="ECO:0000313" key="2">
    <source>
        <dbReference type="EMBL" id="DAD74575.1"/>
    </source>
</evidence>
<proteinExistence type="predicted"/>
<feature type="compositionally biased region" description="Low complexity" evidence="1">
    <location>
        <begin position="327"/>
        <end position="345"/>
    </location>
</feature>
<feature type="compositionally biased region" description="Polar residues" evidence="1">
    <location>
        <begin position="307"/>
        <end position="326"/>
    </location>
</feature>
<feature type="region of interest" description="Disordered" evidence="1">
    <location>
        <begin position="298"/>
        <end position="363"/>
    </location>
</feature>
<evidence type="ECO:0000256" key="1">
    <source>
        <dbReference type="SAM" id="MobiDB-lite"/>
    </source>
</evidence>
<accession>A0A8S5LXJ8</accession>
<dbReference type="SUPFAM" id="SSF69279">
    <property type="entry name" value="Phage tail proteins"/>
    <property type="match status" value="1"/>
</dbReference>
<dbReference type="EMBL" id="BK014762">
    <property type="protein sequence ID" value="DAD74575.1"/>
    <property type="molecule type" value="Genomic_DNA"/>
</dbReference>